<proteinExistence type="predicted"/>
<organism evidence="1">
    <name type="scientific">Dulem virus 34</name>
    <dbReference type="NCBI Taxonomy" id="3145752"/>
    <lineage>
        <taxon>Viruses</taxon>
        <taxon>Duplodnaviria</taxon>
        <taxon>Heunggongvirae</taxon>
        <taxon>Uroviricota</taxon>
        <taxon>Caudoviricetes</taxon>
    </lineage>
</organism>
<protein>
    <submittedName>
        <fullName evidence="1">Minor tail protein</fullName>
    </submittedName>
</protein>
<dbReference type="EMBL" id="PP511788">
    <property type="protein sequence ID" value="XCD07421.1"/>
    <property type="molecule type" value="Genomic_DNA"/>
</dbReference>
<reference evidence="1" key="1">
    <citation type="submission" date="2024-03" db="EMBL/GenBank/DDBJ databases">
        <title>Diverse circular DNA viruses in blood, oral, and fecal samples of captive lemurs.</title>
        <authorList>
            <person name="Paietta E.N."/>
            <person name="Kraberger S."/>
            <person name="Lund M.C."/>
            <person name="Custer J.M."/>
            <person name="Vargas K.M."/>
            <person name="Ehmke E.E."/>
            <person name="Yoder A.D."/>
            <person name="Varsani A."/>
        </authorList>
    </citation>
    <scope>NUCLEOTIDE SEQUENCE</scope>
    <source>
        <strain evidence="1">Duke_28FF_219</strain>
    </source>
</reference>
<name>A0AAU8B746_9CAUD</name>
<accession>A0AAU8B746</accession>
<sequence length="199" mass="21444">MSDQTILAIDTDAELQKIIQRLNTLPDQIASPAILKNAINSTARKVRAQLKKDTKARYAISDGKMLTDKSQGAPEVLTASVTTLAATVRSRGPMQDIMAFMTQPNTRSAAAAAKVLNSGSMKLLEVNGLKAFVTTFASGHTAIVQRKGASRLPVKKLLSPAVPHMMGNDEVREKAEGLAYETLQSEIEKRIEKVLASKA</sequence>
<evidence type="ECO:0000313" key="1">
    <source>
        <dbReference type="EMBL" id="XCD07421.1"/>
    </source>
</evidence>